<comment type="caution">
    <text evidence="1">The sequence shown here is derived from an EMBL/GenBank/DDBJ whole genome shotgun (WGS) entry which is preliminary data.</text>
</comment>
<sequence>MNTLDQVLETALNLTYEQQEMLIKILQNRHRESRRAEIAVDAQQTLADFRAGQFRQQSAEDVVAALRQSLYDEPEL</sequence>
<evidence type="ECO:0000313" key="1">
    <source>
        <dbReference type="EMBL" id="MEK0184125.1"/>
    </source>
</evidence>
<reference evidence="1 2" key="1">
    <citation type="journal article" date="2020" name="Harmful Algae">
        <title>Molecular and morphological characterization of a novel dihydroanatoxin-a producing Microcoleus species (cyanobacteria) from the Russian River, California, USA.</title>
        <authorList>
            <person name="Conklin K.Y."/>
            <person name="Stancheva R."/>
            <person name="Otten T.G."/>
            <person name="Fadness R."/>
            <person name="Boyer G.L."/>
            <person name="Read B."/>
            <person name="Zhang X."/>
            <person name="Sheath R.G."/>
        </authorList>
    </citation>
    <scope>NUCLEOTIDE SEQUENCE [LARGE SCALE GENOMIC DNA]</scope>
    <source>
        <strain evidence="1 2">PTRS2</strain>
    </source>
</reference>
<gene>
    <name evidence="1" type="ORF">WMG39_04590</name>
</gene>
<accession>A0ABU8YIB7</accession>
<keyword evidence="2" id="KW-1185">Reference proteome</keyword>
<protein>
    <recommendedName>
        <fullName evidence="3">HigA protein (Antitoxin to HigB)</fullName>
    </recommendedName>
</protein>
<organism evidence="1 2">
    <name type="scientific">Microcoleus anatoxicus PTRS2</name>
    <dbReference type="NCBI Taxonomy" id="2705321"/>
    <lineage>
        <taxon>Bacteria</taxon>
        <taxon>Bacillati</taxon>
        <taxon>Cyanobacteriota</taxon>
        <taxon>Cyanophyceae</taxon>
        <taxon>Oscillatoriophycideae</taxon>
        <taxon>Oscillatoriales</taxon>
        <taxon>Microcoleaceae</taxon>
        <taxon>Microcoleus</taxon>
        <taxon>Microcoleus anatoxicus</taxon>
    </lineage>
</organism>
<proteinExistence type="predicted"/>
<dbReference type="Proteomes" id="UP001384579">
    <property type="component" value="Unassembled WGS sequence"/>
</dbReference>
<name>A0ABU8YIB7_9CYAN</name>
<dbReference type="EMBL" id="JBBLXS010000034">
    <property type="protein sequence ID" value="MEK0184125.1"/>
    <property type="molecule type" value="Genomic_DNA"/>
</dbReference>
<evidence type="ECO:0000313" key="2">
    <source>
        <dbReference type="Proteomes" id="UP001384579"/>
    </source>
</evidence>
<evidence type="ECO:0008006" key="3">
    <source>
        <dbReference type="Google" id="ProtNLM"/>
    </source>
</evidence>
<dbReference type="RefSeq" id="WP_340521066.1">
    <property type="nucleotide sequence ID" value="NZ_JBBLXS010000034.1"/>
</dbReference>